<dbReference type="EMBL" id="JAAOLE020000001">
    <property type="protein sequence ID" value="NVI47595.1"/>
    <property type="molecule type" value="Genomic_DNA"/>
</dbReference>
<sequence>MTVLSEQEFLVLNGAHLKKMATAKEVASAIGLDVEQVEVALGEAVASGLVMAAEGRHLLLPEGTNAVQEYYRSAYEALRSNDLVLGWYDRFEIINEQFIKQVSEWQSADGDARVQSRLIKTVERLTKNLQELTPLISRYETYTDRFNASVARIDQGDKDFVCKPTIDSVHNIWFEFHEDILSVIGRPRDT</sequence>
<evidence type="ECO:0000313" key="1">
    <source>
        <dbReference type="EMBL" id="NVI47595.1"/>
    </source>
</evidence>
<gene>
    <name evidence="1" type="ORF">HAP48_032470</name>
</gene>
<proteinExistence type="predicted"/>
<reference evidence="1" key="1">
    <citation type="submission" date="2020-06" db="EMBL/GenBank/DDBJ databases">
        <title>Whole Genome Sequence of Bradyrhizobium sp. Strain 1S1.</title>
        <authorList>
            <person name="Bromfield E.S.P."/>
            <person name="Cloutier S."/>
        </authorList>
    </citation>
    <scope>NUCLEOTIDE SEQUENCE [LARGE SCALE GENOMIC DNA]</scope>
    <source>
        <strain evidence="1">1S1</strain>
    </source>
</reference>
<accession>A0A974A3V7</accession>
<dbReference type="RefSeq" id="WP_166208290.1">
    <property type="nucleotide sequence ID" value="NZ_CP088285.1"/>
</dbReference>
<organism evidence="1">
    <name type="scientific">Bradyrhizobium septentrionale</name>
    <dbReference type="NCBI Taxonomy" id="1404411"/>
    <lineage>
        <taxon>Bacteria</taxon>
        <taxon>Pseudomonadati</taxon>
        <taxon>Pseudomonadota</taxon>
        <taxon>Alphaproteobacteria</taxon>
        <taxon>Hyphomicrobiales</taxon>
        <taxon>Nitrobacteraceae</taxon>
        <taxon>Bradyrhizobium</taxon>
    </lineage>
</organism>
<comment type="caution">
    <text evidence="1">The sequence shown here is derived from an EMBL/GenBank/DDBJ whole genome shotgun (WGS) entry which is preliminary data.</text>
</comment>
<protein>
    <submittedName>
        <fullName evidence="1">Uncharacterized protein</fullName>
    </submittedName>
</protein>
<dbReference type="AlphaFoldDB" id="A0A974A3V7"/>
<name>A0A974A3V7_9BRAD</name>